<evidence type="ECO:0000313" key="7">
    <source>
        <dbReference type="Proteomes" id="UP000436016"/>
    </source>
</evidence>
<dbReference type="InterPro" id="IPR025997">
    <property type="entry name" value="SBP_2_dom"/>
</dbReference>
<dbReference type="Proteomes" id="UP000436016">
    <property type="component" value="Unassembled WGS sequence"/>
</dbReference>
<name>A0A6B0TMA5_9RHOB</name>
<evidence type="ECO:0000256" key="2">
    <source>
        <dbReference type="ARBA" id="ARBA00007639"/>
    </source>
</evidence>
<accession>A0A6B0TMA5</accession>
<evidence type="ECO:0000313" key="6">
    <source>
        <dbReference type="EMBL" id="MXU65026.1"/>
    </source>
</evidence>
<dbReference type="Pfam" id="PF13407">
    <property type="entry name" value="Peripla_BP_4"/>
    <property type="match status" value="1"/>
</dbReference>
<dbReference type="EMBL" id="WUWG01000002">
    <property type="protein sequence ID" value="MXU65026.1"/>
    <property type="molecule type" value="Genomic_DNA"/>
</dbReference>
<dbReference type="InterPro" id="IPR028082">
    <property type="entry name" value="Peripla_BP_I"/>
</dbReference>
<gene>
    <name evidence="6" type="ORF">GSH16_06180</name>
</gene>
<evidence type="ECO:0000256" key="3">
    <source>
        <dbReference type="ARBA" id="ARBA00022729"/>
    </source>
</evidence>
<evidence type="ECO:0000259" key="5">
    <source>
        <dbReference type="Pfam" id="PF13407"/>
    </source>
</evidence>
<comment type="similarity">
    <text evidence="2">Belongs to the bacterial solute-binding protein 2 family.</text>
</comment>
<dbReference type="AlphaFoldDB" id="A0A6B0TMA5"/>
<dbReference type="GO" id="GO:0030313">
    <property type="term" value="C:cell envelope"/>
    <property type="evidence" value="ECO:0007669"/>
    <property type="project" value="UniProtKB-SubCell"/>
</dbReference>
<dbReference type="SUPFAM" id="SSF53822">
    <property type="entry name" value="Periplasmic binding protein-like I"/>
    <property type="match status" value="1"/>
</dbReference>
<proteinExistence type="inferred from homology"/>
<protein>
    <submittedName>
        <fullName evidence="6">Substrate-binding domain-containing protein</fullName>
    </submittedName>
</protein>
<evidence type="ECO:0000256" key="1">
    <source>
        <dbReference type="ARBA" id="ARBA00004196"/>
    </source>
</evidence>
<dbReference type="RefSeq" id="WP_160853125.1">
    <property type="nucleotide sequence ID" value="NZ_WUWG01000002.1"/>
</dbReference>
<keyword evidence="3 4" id="KW-0732">Signal</keyword>
<evidence type="ECO:0000256" key="4">
    <source>
        <dbReference type="SAM" id="SignalP"/>
    </source>
</evidence>
<keyword evidence="7" id="KW-1185">Reference proteome</keyword>
<reference evidence="6 7" key="1">
    <citation type="submission" date="2019-12" db="EMBL/GenBank/DDBJ databases">
        <title>Strain KN286 was isolated from seawater, which was collected from Caroline Seamount in the tropical western Pacific.</title>
        <authorList>
            <person name="Wang Q."/>
        </authorList>
    </citation>
    <scope>NUCLEOTIDE SEQUENCE [LARGE SCALE GENOMIC DNA]</scope>
    <source>
        <strain evidence="6 7">KN286</strain>
    </source>
</reference>
<comment type="subcellular location">
    <subcellularLocation>
        <location evidence="1">Cell envelope</location>
    </subcellularLocation>
</comment>
<dbReference type="GO" id="GO:0030246">
    <property type="term" value="F:carbohydrate binding"/>
    <property type="evidence" value="ECO:0007669"/>
    <property type="project" value="UniProtKB-ARBA"/>
</dbReference>
<feature type="domain" description="Periplasmic binding protein" evidence="5">
    <location>
        <begin position="36"/>
        <end position="290"/>
    </location>
</feature>
<feature type="signal peptide" evidence="4">
    <location>
        <begin position="1"/>
        <end position="27"/>
    </location>
</feature>
<dbReference type="PANTHER" id="PTHR46847">
    <property type="entry name" value="D-ALLOSE-BINDING PERIPLASMIC PROTEIN-RELATED"/>
    <property type="match status" value="1"/>
</dbReference>
<organism evidence="6 7">
    <name type="scientific">Oceanomicrobium pacificus</name>
    <dbReference type="NCBI Taxonomy" id="2692916"/>
    <lineage>
        <taxon>Bacteria</taxon>
        <taxon>Pseudomonadati</taxon>
        <taxon>Pseudomonadota</taxon>
        <taxon>Alphaproteobacteria</taxon>
        <taxon>Rhodobacterales</taxon>
        <taxon>Paracoccaceae</taxon>
        <taxon>Oceanomicrobium</taxon>
    </lineage>
</organism>
<comment type="caution">
    <text evidence="6">The sequence shown here is derived from an EMBL/GenBank/DDBJ whole genome shotgun (WGS) entry which is preliminary data.</text>
</comment>
<dbReference type="Gene3D" id="3.40.50.2300">
    <property type="match status" value="2"/>
</dbReference>
<sequence length="330" mass="34982">MNISLKAAACAAVIGGAVLGAISPAIADDHSDQRYVMVVPIAGHPFWVPIRQGAQDAADQLGVEFEFTGPVEFDAIAQQNQMEQIALTQPTAFLTGAFDPSMSDVIDRVTDMGVPVATFDSDAPESKRITFVGPDHYNVGYQYGKKIVELISAEGKDEGQIGLLTAINQTNLQVRIQGLKDYLAANAPSFEVVAVEDNQGDDQVTAERTKTMLLGNPDIDGIVVINATGTGVATALTELDMKGKVQVVTSDVFDPILCGIMDGAIQTTSAVNTYLEGYMSLLLAYQYVNGNVDKVPGADVGVSKLPPVIDPGLFFITEENAEVFLTGSCS</sequence>
<feature type="chain" id="PRO_5025507521" evidence="4">
    <location>
        <begin position="28"/>
        <end position="330"/>
    </location>
</feature>
<dbReference type="PANTHER" id="PTHR46847:SF1">
    <property type="entry name" value="D-ALLOSE-BINDING PERIPLASMIC PROTEIN-RELATED"/>
    <property type="match status" value="1"/>
</dbReference>